<evidence type="ECO:0000256" key="1">
    <source>
        <dbReference type="SAM" id="Coils"/>
    </source>
</evidence>
<protein>
    <submittedName>
        <fullName evidence="2">Uncharacterized protein</fullName>
    </submittedName>
</protein>
<dbReference type="EMBL" id="CAJJDO010000066">
    <property type="protein sequence ID" value="CAD8176856.1"/>
    <property type="molecule type" value="Genomic_DNA"/>
</dbReference>
<organism evidence="2 3">
    <name type="scientific">Paramecium pentaurelia</name>
    <dbReference type="NCBI Taxonomy" id="43138"/>
    <lineage>
        <taxon>Eukaryota</taxon>
        <taxon>Sar</taxon>
        <taxon>Alveolata</taxon>
        <taxon>Ciliophora</taxon>
        <taxon>Intramacronucleata</taxon>
        <taxon>Oligohymenophorea</taxon>
        <taxon>Peniculida</taxon>
        <taxon>Parameciidae</taxon>
        <taxon>Paramecium</taxon>
    </lineage>
</organism>
<dbReference type="Proteomes" id="UP000689195">
    <property type="component" value="Unassembled WGS sequence"/>
</dbReference>
<sequence length="322" mass="39014">MIDKDIKMKSLKLELEKTLETRINQNVYILQQIYNKIGIHYISKIKFLLKKTKASEKLRKENLNNYLSRIKMSIQLLRLNWNQLINSWSINSIKILQLDCNDIKLIKEKFIYNNNLMNLEKDKLQNQVKDLEEDKKQMQKTLQDLRNKQNKELETLREQIHSYQNEKVQIKRMNEEQMRNLSKLEQQMENKDQNNDEEIDHVKRKKDQFLCQNDSNSVLLIIQQNKKGRLNEIEFLKKQVQELQTELVLLKEFHKTAQSSLKSKMEQAGYFKGRLKKLDIENQELLDSKIRQRVQFNNFWKQQNLKRFKDSNQIFQKLDDRI</sequence>
<accession>A0A8S1VQD7</accession>
<keyword evidence="3" id="KW-1185">Reference proteome</keyword>
<feature type="coiled-coil region" evidence="1">
    <location>
        <begin position="114"/>
        <end position="201"/>
    </location>
</feature>
<comment type="caution">
    <text evidence="2">The sequence shown here is derived from an EMBL/GenBank/DDBJ whole genome shotgun (WGS) entry which is preliminary data.</text>
</comment>
<feature type="coiled-coil region" evidence="1">
    <location>
        <begin position="226"/>
        <end position="253"/>
    </location>
</feature>
<gene>
    <name evidence="2" type="ORF">PPENT_87.1.T0660029</name>
</gene>
<proteinExistence type="predicted"/>
<keyword evidence="1" id="KW-0175">Coiled coil</keyword>
<dbReference type="AlphaFoldDB" id="A0A8S1VQD7"/>
<evidence type="ECO:0000313" key="2">
    <source>
        <dbReference type="EMBL" id="CAD8176856.1"/>
    </source>
</evidence>
<evidence type="ECO:0000313" key="3">
    <source>
        <dbReference type="Proteomes" id="UP000689195"/>
    </source>
</evidence>
<reference evidence="2" key="1">
    <citation type="submission" date="2021-01" db="EMBL/GenBank/DDBJ databases">
        <authorList>
            <consortium name="Genoscope - CEA"/>
            <person name="William W."/>
        </authorList>
    </citation>
    <scope>NUCLEOTIDE SEQUENCE</scope>
</reference>
<name>A0A8S1VQD7_9CILI</name>